<comment type="caution">
    <text evidence="5">The sequence shown here is derived from an EMBL/GenBank/DDBJ whole genome shotgun (WGS) entry which is preliminary data.</text>
</comment>
<comment type="subcellular location">
    <subcellularLocation>
        <location evidence="1">Secreted</location>
    </subcellularLocation>
</comment>
<dbReference type="PANTHER" id="PTHR47114:SF2">
    <property type="entry name" value="OLIGODENDROCYTE-MYELIN GLYCOPROTEIN"/>
    <property type="match status" value="1"/>
</dbReference>
<protein>
    <submittedName>
        <fullName evidence="5">Uncharacterized protein</fullName>
    </submittedName>
</protein>
<evidence type="ECO:0000313" key="5">
    <source>
        <dbReference type="EMBL" id="MBT9431551.1"/>
    </source>
</evidence>
<dbReference type="Proteomes" id="UP000811282">
    <property type="component" value="Unassembled WGS sequence"/>
</dbReference>
<evidence type="ECO:0000256" key="4">
    <source>
        <dbReference type="ARBA" id="ARBA00022737"/>
    </source>
</evidence>
<dbReference type="EMBL" id="JAFJYC010000001">
    <property type="protein sequence ID" value="MBT9431551.1"/>
    <property type="molecule type" value="Genomic_DNA"/>
</dbReference>
<evidence type="ECO:0000256" key="3">
    <source>
        <dbReference type="ARBA" id="ARBA00022614"/>
    </source>
</evidence>
<comment type="similarity">
    <text evidence="2">Belongs to the LRR-containing bacterial E3 ligase family.</text>
</comment>
<dbReference type="RefSeq" id="WP_215668676.1">
    <property type="nucleotide sequence ID" value="NZ_JAFJYC010000001.1"/>
</dbReference>
<dbReference type="Gene3D" id="3.80.10.10">
    <property type="entry name" value="Ribonuclease Inhibitor"/>
    <property type="match status" value="1"/>
</dbReference>
<proteinExistence type="inferred from homology"/>
<dbReference type="InterPro" id="IPR051071">
    <property type="entry name" value="LRR-bact_E3_ubiq_ligases"/>
</dbReference>
<gene>
    <name evidence="5" type="ORF">JZM24_04190</name>
</gene>
<name>A0ABS5Y980_9GAMM</name>
<keyword evidence="4" id="KW-0677">Repeat</keyword>
<dbReference type="SUPFAM" id="SSF52058">
    <property type="entry name" value="L domain-like"/>
    <property type="match status" value="1"/>
</dbReference>
<reference evidence="5 6" key="1">
    <citation type="journal article" date="2021" name="Genome Biol. Evol.">
        <title>The evolution of interdependence in a four-way mealybug symbiosis.</title>
        <authorList>
            <person name="Garber A.I."/>
            <person name="Kupper M."/>
            <person name="Laetsch D.R."/>
            <person name="Weldon S.R."/>
            <person name="Ladinsky M.S."/>
            <person name="Bjorkman P.J."/>
            <person name="McCutcheon J.P."/>
        </authorList>
    </citation>
    <scope>NUCLEOTIDE SEQUENCE [LARGE SCALE GENOMIC DNA]</scope>
    <source>
        <strain evidence="5">SOD</strain>
    </source>
</reference>
<evidence type="ECO:0000256" key="2">
    <source>
        <dbReference type="ARBA" id="ARBA00009868"/>
    </source>
</evidence>
<organism evidence="5 6">
    <name type="scientific">Candidatus Sodalis endolongispinus</name>
    <dbReference type="NCBI Taxonomy" id="2812662"/>
    <lineage>
        <taxon>Bacteria</taxon>
        <taxon>Pseudomonadati</taxon>
        <taxon>Pseudomonadota</taxon>
        <taxon>Gammaproteobacteria</taxon>
        <taxon>Enterobacterales</taxon>
        <taxon>Bruguierivoracaceae</taxon>
        <taxon>Sodalis</taxon>
    </lineage>
</organism>
<evidence type="ECO:0000256" key="1">
    <source>
        <dbReference type="ARBA" id="ARBA00004613"/>
    </source>
</evidence>
<dbReference type="SMART" id="SM00364">
    <property type="entry name" value="LRR_BAC"/>
    <property type="match status" value="2"/>
</dbReference>
<accession>A0ABS5Y980</accession>
<dbReference type="InterPro" id="IPR032675">
    <property type="entry name" value="LRR_dom_sf"/>
</dbReference>
<evidence type="ECO:0000313" key="6">
    <source>
        <dbReference type="Proteomes" id="UP000811282"/>
    </source>
</evidence>
<sequence length="249" mass="28147">MEDCHLTSLPTLIAPLGTLISRGNPLGRFDAPLPTTLQEFDAEGIEYLPKTFYAEFRTLKVVSSTSLKEDDLDHLVARAKNLDSLTVIVCDRKRLPYDLPTTIKFLHFADNSHLTDDAMDDLADKLPKLEKLVIEGNALKRLPRNLPPSLKELIVKNNQIEELPDNIIERFPKLTLLDMENNKLEKPPMAGAPLSGLPRVKIKGNPIPNNTPRDANRIAELEKELAHMKNLFTKLLTDKREDEKSFTHN</sequence>
<keyword evidence="3" id="KW-0433">Leucine-rich repeat</keyword>
<keyword evidence="6" id="KW-1185">Reference proteome</keyword>
<dbReference type="PANTHER" id="PTHR47114">
    <property type="match status" value="1"/>
</dbReference>